<reference evidence="1 2" key="1">
    <citation type="submission" date="2016-10" db="EMBL/GenBank/DDBJ databases">
        <authorList>
            <person name="de Groot N.N."/>
        </authorList>
    </citation>
    <scope>NUCLEOTIDE SEQUENCE [LARGE SCALE GENOMIC DNA]</scope>
    <source>
        <strain evidence="1 2">Sb05</strain>
    </source>
</reference>
<proteinExistence type="predicted"/>
<dbReference type="OrthoDB" id="2239115at2"/>
<evidence type="ECO:0000313" key="1">
    <source>
        <dbReference type="EMBL" id="SDQ17090.1"/>
    </source>
</evidence>
<dbReference type="AlphaFoldDB" id="A0A1H0YPN6"/>
<organism evidence="1 2">
    <name type="scientific">Streptococcus equinus</name>
    <name type="common">Streptococcus bovis</name>
    <dbReference type="NCBI Taxonomy" id="1335"/>
    <lineage>
        <taxon>Bacteria</taxon>
        <taxon>Bacillati</taxon>
        <taxon>Bacillota</taxon>
        <taxon>Bacilli</taxon>
        <taxon>Lactobacillales</taxon>
        <taxon>Streptococcaceae</taxon>
        <taxon>Streptococcus</taxon>
    </lineage>
</organism>
<evidence type="ECO:0000313" key="2">
    <source>
        <dbReference type="Proteomes" id="UP000182870"/>
    </source>
</evidence>
<protein>
    <submittedName>
        <fullName evidence="1">Uncharacterized protein</fullName>
    </submittedName>
</protein>
<dbReference type="RefSeq" id="WP_074560497.1">
    <property type="nucleotide sequence ID" value="NZ_FNKE01000001.1"/>
</dbReference>
<gene>
    <name evidence="1" type="ORF">SAMN05216392_0791</name>
</gene>
<dbReference type="Proteomes" id="UP000182870">
    <property type="component" value="Unassembled WGS sequence"/>
</dbReference>
<sequence length="123" mass="14539">MNIKQTMIKALKHTKWVAPQNVDEEKWYEACDKAIKLVEQLKEPDETKMNLKDLERANILVQNVKILEILSKSEIEYLNVKYPNGRHDSVFIKDELKEKIQKVFEDYADELKAELKELGVDYE</sequence>
<accession>A0A1H0YPN6</accession>
<dbReference type="EMBL" id="FNKE01000001">
    <property type="protein sequence ID" value="SDQ17090.1"/>
    <property type="molecule type" value="Genomic_DNA"/>
</dbReference>
<name>A0A1H0YPN6_STREI</name>